<feature type="transmembrane region" description="Helical" evidence="6">
    <location>
        <begin position="153"/>
        <end position="171"/>
    </location>
</feature>
<keyword evidence="3 6" id="KW-0812">Transmembrane</keyword>
<evidence type="ECO:0000256" key="1">
    <source>
        <dbReference type="ARBA" id="ARBA00004141"/>
    </source>
</evidence>
<dbReference type="EMBL" id="QQTP01000001">
    <property type="protein sequence ID" value="RDJ29745.1"/>
    <property type="molecule type" value="Genomic_DNA"/>
</dbReference>
<dbReference type="Pfam" id="PF00892">
    <property type="entry name" value="EamA"/>
    <property type="match status" value="2"/>
</dbReference>
<keyword evidence="5 6" id="KW-0472">Membrane</keyword>
<evidence type="ECO:0000313" key="9">
    <source>
        <dbReference type="Proteomes" id="UP000255207"/>
    </source>
</evidence>
<evidence type="ECO:0000256" key="2">
    <source>
        <dbReference type="ARBA" id="ARBA00009853"/>
    </source>
</evidence>
<feature type="transmembrane region" description="Helical" evidence="6">
    <location>
        <begin position="183"/>
        <end position="205"/>
    </location>
</feature>
<feature type="transmembrane region" description="Helical" evidence="6">
    <location>
        <begin position="101"/>
        <end position="120"/>
    </location>
</feature>
<comment type="subcellular location">
    <subcellularLocation>
        <location evidence="1">Membrane</location>
        <topology evidence="1">Multi-pass membrane protein</topology>
    </subcellularLocation>
</comment>
<sequence>MTASPPDSQRLPGVMWMLVASVMLTANHASVRWISSELHPFEVTFFRNLLGVAFVIPLLIPGRFAALRTARPMGHFVRALFNAGFMLTYFFGLSLVPLAEATAIGFTAPLAAALLAALILKERLTGPKIAGLALGFAGVLVIVRPGLQIVSTGSLLIIVSSLFSGLVMVSIRDLARTESSLTITAYVALFLVPITLIPALTVWQWPTLSQFGELCVMAFFATLGQLALSKASKLAETSVIMPIDFTRMIWASMVGVLVFGDALNGFVVAGAVIILAGAGIASLMKPAPERSGIDAVTGGPER</sequence>
<gene>
    <name evidence="8" type="ORF">DWE98_04230</name>
</gene>
<feature type="transmembrane region" description="Helical" evidence="6">
    <location>
        <begin position="266"/>
        <end position="284"/>
    </location>
</feature>
<feature type="transmembrane region" description="Helical" evidence="6">
    <location>
        <begin position="45"/>
        <end position="64"/>
    </location>
</feature>
<comment type="similarity">
    <text evidence="2">Belongs to the drug/metabolite transporter (DMT) superfamily. 10 TMS drug/metabolite exporter (DME) (TC 2.A.7.3) family.</text>
</comment>
<evidence type="ECO:0000256" key="4">
    <source>
        <dbReference type="ARBA" id="ARBA00022989"/>
    </source>
</evidence>
<feature type="domain" description="EamA" evidence="7">
    <location>
        <begin position="12"/>
        <end position="143"/>
    </location>
</feature>
<dbReference type="InterPro" id="IPR037185">
    <property type="entry name" value="EmrE-like"/>
</dbReference>
<proteinExistence type="inferred from homology"/>
<evidence type="ECO:0000313" key="8">
    <source>
        <dbReference type="EMBL" id="RDJ29745.1"/>
    </source>
</evidence>
<evidence type="ECO:0000256" key="5">
    <source>
        <dbReference type="ARBA" id="ARBA00023136"/>
    </source>
</evidence>
<feature type="transmembrane region" description="Helical" evidence="6">
    <location>
        <begin position="76"/>
        <end position="95"/>
    </location>
</feature>
<dbReference type="GO" id="GO:0016020">
    <property type="term" value="C:membrane"/>
    <property type="evidence" value="ECO:0007669"/>
    <property type="project" value="UniProtKB-SubCell"/>
</dbReference>
<feature type="transmembrane region" description="Helical" evidence="6">
    <location>
        <begin position="12"/>
        <end position="33"/>
    </location>
</feature>
<keyword evidence="4 6" id="KW-1133">Transmembrane helix</keyword>
<protein>
    <submittedName>
        <fullName evidence="8">DMT family transporter</fullName>
    </submittedName>
</protein>
<dbReference type="SUPFAM" id="SSF103481">
    <property type="entry name" value="Multidrug resistance efflux transporter EmrE"/>
    <property type="match status" value="2"/>
</dbReference>
<dbReference type="RefSeq" id="WP_114827858.1">
    <property type="nucleotide sequence ID" value="NZ_QQTO01000019.1"/>
</dbReference>
<reference evidence="9" key="1">
    <citation type="submission" date="2018-07" db="EMBL/GenBank/DDBJ databases">
        <authorList>
            <person name="Safronova V.I."/>
            <person name="Chirak E.R."/>
            <person name="Sazanova A.L."/>
        </authorList>
    </citation>
    <scope>NUCLEOTIDE SEQUENCE [LARGE SCALE GENOMIC DNA]</scope>
    <source>
        <strain evidence="9">RCAM04685</strain>
    </source>
</reference>
<organism evidence="8 9">
    <name type="scientific">Bosea caraganae</name>
    <dbReference type="NCBI Taxonomy" id="2763117"/>
    <lineage>
        <taxon>Bacteria</taxon>
        <taxon>Pseudomonadati</taxon>
        <taxon>Pseudomonadota</taxon>
        <taxon>Alphaproteobacteria</taxon>
        <taxon>Hyphomicrobiales</taxon>
        <taxon>Boseaceae</taxon>
        <taxon>Bosea</taxon>
    </lineage>
</organism>
<accession>A0A370LDV5</accession>
<feature type="transmembrane region" description="Helical" evidence="6">
    <location>
        <begin position="129"/>
        <end position="147"/>
    </location>
</feature>
<dbReference type="PANTHER" id="PTHR22911:SF6">
    <property type="entry name" value="SOLUTE CARRIER FAMILY 35 MEMBER G1"/>
    <property type="match status" value="1"/>
</dbReference>
<dbReference type="PANTHER" id="PTHR22911">
    <property type="entry name" value="ACYL-MALONYL CONDENSING ENZYME-RELATED"/>
    <property type="match status" value="1"/>
</dbReference>
<dbReference type="AlphaFoldDB" id="A0A370LDV5"/>
<comment type="caution">
    <text evidence="8">The sequence shown here is derived from an EMBL/GenBank/DDBJ whole genome shotgun (WGS) entry which is preliminary data.</text>
</comment>
<name>A0A370LDV5_9HYPH</name>
<feature type="domain" description="EamA" evidence="7">
    <location>
        <begin position="152"/>
        <end position="281"/>
    </location>
</feature>
<evidence type="ECO:0000256" key="3">
    <source>
        <dbReference type="ARBA" id="ARBA00022692"/>
    </source>
</evidence>
<dbReference type="OrthoDB" id="9810329at2"/>
<evidence type="ECO:0000256" key="6">
    <source>
        <dbReference type="SAM" id="Phobius"/>
    </source>
</evidence>
<dbReference type="Proteomes" id="UP000255207">
    <property type="component" value="Unassembled WGS sequence"/>
</dbReference>
<dbReference type="InterPro" id="IPR000620">
    <property type="entry name" value="EamA_dom"/>
</dbReference>
<evidence type="ECO:0000259" key="7">
    <source>
        <dbReference type="Pfam" id="PF00892"/>
    </source>
</evidence>
<keyword evidence="9" id="KW-1185">Reference proteome</keyword>